<evidence type="ECO:0000313" key="6">
    <source>
        <dbReference type="EMBL" id="CAD7696391.1"/>
    </source>
</evidence>
<dbReference type="PANTHER" id="PTHR31874">
    <property type="entry name" value="CCT MOTIF FAMILY PROTEIN, EXPRESSED"/>
    <property type="match status" value="1"/>
</dbReference>
<keyword evidence="7" id="KW-1185">Reference proteome</keyword>
<dbReference type="InterPro" id="IPR010402">
    <property type="entry name" value="CCT_domain"/>
</dbReference>
<keyword evidence="2 3" id="KW-0539">Nucleus</keyword>
<dbReference type="GO" id="GO:0005634">
    <property type="term" value="C:nucleus"/>
    <property type="evidence" value="ECO:0007669"/>
    <property type="project" value="UniProtKB-SubCell"/>
</dbReference>
<proteinExistence type="predicted"/>
<accession>A0A8S1IRK6</accession>
<dbReference type="EMBL" id="CAJHUC010000471">
    <property type="protein sequence ID" value="CAD7696391.1"/>
    <property type="molecule type" value="Genomic_DNA"/>
</dbReference>
<dbReference type="OrthoDB" id="153872at2759"/>
<dbReference type="AlphaFoldDB" id="A0A8S1IRK6"/>
<protein>
    <recommendedName>
        <fullName evidence="5">CCT domain-containing protein</fullName>
    </recommendedName>
</protein>
<feature type="region of interest" description="Disordered" evidence="4">
    <location>
        <begin position="332"/>
        <end position="361"/>
    </location>
</feature>
<dbReference type="PROSITE" id="PS51017">
    <property type="entry name" value="CCT"/>
    <property type="match status" value="1"/>
</dbReference>
<gene>
    <name evidence="6" type="ORF">OSTQU699_LOCUS1752</name>
</gene>
<organism evidence="6 7">
    <name type="scientific">Ostreobium quekettii</name>
    <dbReference type="NCBI Taxonomy" id="121088"/>
    <lineage>
        <taxon>Eukaryota</taxon>
        <taxon>Viridiplantae</taxon>
        <taxon>Chlorophyta</taxon>
        <taxon>core chlorophytes</taxon>
        <taxon>Ulvophyceae</taxon>
        <taxon>TCBD clade</taxon>
        <taxon>Bryopsidales</taxon>
        <taxon>Ostreobineae</taxon>
        <taxon>Ostreobiaceae</taxon>
        <taxon>Ostreobium</taxon>
    </lineage>
</organism>
<dbReference type="Pfam" id="PF06203">
    <property type="entry name" value="CCT"/>
    <property type="match status" value="1"/>
</dbReference>
<name>A0A8S1IRK6_9CHLO</name>
<feature type="domain" description="CCT" evidence="5">
    <location>
        <begin position="278"/>
        <end position="320"/>
    </location>
</feature>
<reference evidence="6" key="1">
    <citation type="submission" date="2020-12" db="EMBL/GenBank/DDBJ databases">
        <authorList>
            <person name="Iha C."/>
        </authorList>
    </citation>
    <scope>NUCLEOTIDE SEQUENCE</scope>
</reference>
<evidence type="ECO:0000256" key="1">
    <source>
        <dbReference type="ARBA" id="ARBA00004123"/>
    </source>
</evidence>
<sequence>MAGGVTPAQMPALHQADMVGKDARQKTLPALSLDHGRVLSQWEKLGGKVEFEPDSAIQDALSNPLDPSHFFGPGDVERCSILQEGLGGSVQPPTWLDLGGTLSTEALAPQARLIVEPGCSAAASSLDSLTGEWQLAEDGQLWFDDFGWAAAEAGRITMAGEQAGDCWVGEKTLDMAGVGNQLADAKQQTSEAPLAAPVFNVVSSGPVTGTAPPRGPATKVEVCASNAQQVAAPATRPFPSTTRMGFANGESSAAFIVPFSGRVASMQGANCLKDGRTRTQCLQRYREKKARRLYTKKIRYELRKINADRRPRIKGRFVKKEELQEYLRLQQAPKEKVAEHTSMDSNDFEDSEKAEDTAVRI</sequence>
<comment type="caution">
    <text evidence="6">The sequence shown here is derived from an EMBL/GenBank/DDBJ whole genome shotgun (WGS) entry which is preliminary data.</text>
</comment>
<feature type="compositionally biased region" description="Basic and acidic residues" evidence="4">
    <location>
        <begin position="333"/>
        <end position="342"/>
    </location>
</feature>
<evidence type="ECO:0000256" key="3">
    <source>
        <dbReference type="PROSITE-ProRule" id="PRU00357"/>
    </source>
</evidence>
<dbReference type="GO" id="GO:0006355">
    <property type="term" value="P:regulation of DNA-templated transcription"/>
    <property type="evidence" value="ECO:0007669"/>
    <property type="project" value="TreeGrafter"/>
</dbReference>
<evidence type="ECO:0000259" key="5">
    <source>
        <dbReference type="PROSITE" id="PS51017"/>
    </source>
</evidence>
<evidence type="ECO:0000256" key="2">
    <source>
        <dbReference type="ARBA" id="ARBA00023242"/>
    </source>
</evidence>
<dbReference type="Proteomes" id="UP000708148">
    <property type="component" value="Unassembled WGS sequence"/>
</dbReference>
<evidence type="ECO:0000256" key="4">
    <source>
        <dbReference type="SAM" id="MobiDB-lite"/>
    </source>
</evidence>
<evidence type="ECO:0000313" key="7">
    <source>
        <dbReference type="Proteomes" id="UP000708148"/>
    </source>
</evidence>
<dbReference type="InterPro" id="IPR052453">
    <property type="entry name" value="CONSTANS-like_ZF"/>
</dbReference>
<comment type="subcellular location">
    <subcellularLocation>
        <location evidence="1 3">Nucleus</location>
    </subcellularLocation>
</comment>
<dbReference type="PANTHER" id="PTHR31874:SF1">
    <property type="entry name" value="ZINC FINGER PROTEIN CONSTANS-LIKE 6"/>
    <property type="match status" value="1"/>
</dbReference>